<dbReference type="GO" id="GO:0005634">
    <property type="term" value="C:nucleus"/>
    <property type="evidence" value="ECO:0007669"/>
    <property type="project" value="TreeGrafter"/>
</dbReference>
<evidence type="ECO:0000256" key="3">
    <source>
        <dbReference type="ARBA" id="ARBA00022833"/>
    </source>
</evidence>
<sequence length="159" mass="18038">MDFSDSELRDGFAVRHAPGKGRHLIAARSFSPGAVILQQAPYAAVLTDNHTPGYCDYCFRYCERPLRCSRSKLARYCCKEHQRAAWVAGYKTECEALVRCAPRVPPPTVRLAARILWRRARALAHQQQQPQQQQQQQQREQQQQHPSSVPSPSSSALPQ</sequence>
<keyword evidence="2 4" id="KW-0863">Zinc-finger</keyword>
<dbReference type="GO" id="GO:0008270">
    <property type="term" value="F:zinc ion binding"/>
    <property type="evidence" value="ECO:0007669"/>
    <property type="project" value="UniProtKB-KW"/>
</dbReference>
<dbReference type="AlphaFoldDB" id="A0AAD3E4Z0"/>
<dbReference type="Proteomes" id="UP001054857">
    <property type="component" value="Unassembled WGS sequence"/>
</dbReference>
<evidence type="ECO:0000313" key="8">
    <source>
        <dbReference type="Proteomes" id="UP001054857"/>
    </source>
</evidence>
<dbReference type="PANTHER" id="PTHR12197:SF251">
    <property type="entry name" value="EG:BACR7C10.4 PROTEIN"/>
    <property type="match status" value="1"/>
</dbReference>
<gene>
    <name evidence="7" type="ORF">Agub_g15176</name>
</gene>
<keyword evidence="8" id="KW-1185">Reference proteome</keyword>
<evidence type="ECO:0000256" key="1">
    <source>
        <dbReference type="ARBA" id="ARBA00022723"/>
    </source>
</evidence>
<dbReference type="Gene3D" id="6.10.140.2220">
    <property type="match status" value="1"/>
</dbReference>
<dbReference type="Pfam" id="PF01753">
    <property type="entry name" value="zf-MYND"/>
    <property type="match status" value="1"/>
</dbReference>
<proteinExistence type="predicted"/>
<dbReference type="EMBL" id="BMAR01000067">
    <property type="protein sequence ID" value="GFR52583.1"/>
    <property type="molecule type" value="Genomic_DNA"/>
</dbReference>
<protein>
    <recommendedName>
        <fullName evidence="6">MYND-type domain-containing protein</fullName>
    </recommendedName>
</protein>
<accession>A0AAD3E4Z0</accession>
<evidence type="ECO:0000259" key="6">
    <source>
        <dbReference type="PROSITE" id="PS50865"/>
    </source>
</evidence>
<keyword evidence="3" id="KW-0862">Zinc</keyword>
<evidence type="ECO:0000256" key="5">
    <source>
        <dbReference type="SAM" id="MobiDB-lite"/>
    </source>
</evidence>
<reference evidence="7 8" key="1">
    <citation type="journal article" date="2021" name="Sci. Rep.">
        <title>Genome sequencing of the multicellular alga Astrephomene provides insights into convergent evolution of germ-soma differentiation.</title>
        <authorList>
            <person name="Yamashita S."/>
            <person name="Yamamoto K."/>
            <person name="Matsuzaki R."/>
            <person name="Suzuki S."/>
            <person name="Yamaguchi H."/>
            <person name="Hirooka S."/>
            <person name="Minakuchi Y."/>
            <person name="Miyagishima S."/>
            <person name="Kawachi M."/>
            <person name="Toyoda A."/>
            <person name="Nozaki H."/>
        </authorList>
    </citation>
    <scope>NUCLEOTIDE SEQUENCE [LARGE SCALE GENOMIC DNA]</scope>
    <source>
        <strain evidence="7 8">NIES-4017</strain>
    </source>
</reference>
<evidence type="ECO:0000256" key="4">
    <source>
        <dbReference type="PROSITE-ProRule" id="PRU00134"/>
    </source>
</evidence>
<feature type="region of interest" description="Disordered" evidence="5">
    <location>
        <begin position="124"/>
        <end position="159"/>
    </location>
</feature>
<evidence type="ECO:0000256" key="2">
    <source>
        <dbReference type="ARBA" id="ARBA00022771"/>
    </source>
</evidence>
<feature type="non-terminal residue" evidence="7">
    <location>
        <position position="159"/>
    </location>
</feature>
<feature type="domain" description="MYND-type" evidence="6">
    <location>
        <begin position="55"/>
        <end position="94"/>
    </location>
</feature>
<organism evidence="7 8">
    <name type="scientific">Astrephomene gubernaculifera</name>
    <dbReference type="NCBI Taxonomy" id="47775"/>
    <lineage>
        <taxon>Eukaryota</taxon>
        <taxon>Viridiplantae</taxon>
        <taxon>Chlorophyta</taxon>
        <taxon>core chlorophytes</taxon>
        <taxon>Chlorophyceae</taxon>
        <taxon>CS clade</taxon>
        <taxon>Chlamydomonadales</taxon>
        <taxon>Astrephomenaceae</taxon>
        <taxon>Astrephomene</taxon>
    </lineage>
</organism>
<dbReference type="InterPro" id="IPR050869">
    <property type="entry name" value="H3K4_H4K5_MeTrfase"/>
</dbReference>
<dbReference type="PANTHER" id="PTHR12197">
    <property type="entry name" value="HISTONE-LYSINE N-METHYLTRANSFERASE SMYD"/>
    <property type="match status" value="1"/>
</dbReference>
<name>A0AAD3E4Z0_9CHLO</name>
<dbReference type="InterPro" id="IPR046341">
    <property type="entry name" value="SET_dom_sf"/>
</dbReference>
<dbReference type="InterPro" id="IPR002893">
    <property type="entry name" value="Znf_MYND"/>
</dbReference>
<comment type="caution">
    <text evidence="7">The sequence shown here is derived from an EMBL/GenBank/DDBJ whole genome shotgun (WGS) entry which is preliminary data.</text>
</comment>
<dbReference type="SUPFAM" id="SSF82199">
    <property type="entry name" value="SET domain"/>
    <property type="match status" value="1"/>
</dbReference>
<evidence type="ECO:0000313" key="7">
    <source>
        <dbReference type="EMBL" id="GFR52583.1"/>
    </source>
</evidence>
<keyword evidence="1" id="KW-0479">Metal-binding</keyword>
<dbReference type="PROSITE" id="PS50865">
    <property type="entry name" value="ZF_MYND_2"/>
    <property type="match status" value="1"/>
</dbReference>